<evidence type="ECO:0000256" key="1">
    <source>
        <dbReference type="ARBA" id="ARBA00010062"/>
    </source>
</evidence>
<dbReference type="Gene3D" id="3.40.50.2300">
    <property type="match status" value="1"/>
</dbReference>
<organism evidence="5 6">
    <name type="scientific">Paracraurococcus lichenis</name>
    <dbReference type="NCBI Taxonomy" id="3064888"/>
    <lineage>
        <taxon>Bacteria</taxon>
        <taxon>Pseudomonadati</taxon>
        <taxon>Pseudomonadota</taxon>
        <taxon>Alphaproteobacteria</taxon>
        <taxon>Acetobacterales</taxon>
        <taxon>Roseomonadaceae</taxon>
        <taxon>Paracraurococcus</taxon>
    </lineage>
</organism>
<keyword evidence="6" id="KW-1185">Reference proteome</keyword>
<evidence type="ECO:0000256" key="2">
    <source>
        <dbReference type="ARBA" id="ARBA00022729"/>
    </source>
</evidence>
<accession>A0ABT9ED34</accession>
<dbReference type="Pfam" id="PF13458">
    <property type="entry name" value="Peripla_BP_6"/>
    <property type="match status" value="1"/>
</dbReference>
<evidence type="ECO:0000313" key="5">
    <source>
        <dbReference type="EMBL" id="MDO9713930.1"/>
    </source>
</evidence>
<dbReference type="Proteomes" id="UP001243009">
    <property type="component" value="Unassembled WGS sequence"/>
</dbReference>
<sequence length="147" mass="15424">MAHWIRRRGVLGAASAASLPLVGRHHAAAQRNPTIRIGVLTELSGPNSVATGQGSVVATRMAVQDFIRANPGLTVEVMEADHQTKADLALSIAREWLDRGDVDCITCLNNSAVALAVAGLVRERDRVALLTGPASSDLTGKACSPNH</sequence>
<dbReference type="PANTHER" id="PTHR30483:SF6">
    <property type="entry name" value="PERIPLASMIC BINDING PROTEIN OF ABC TRANSPORTER FOR NATURAL AMINO ACIDS"/>
    <property type="match status" value="1"/>
</dbReference>
<evidence type="ECO:0000313" key="6">
    <source>
        <dbReference type="Proteomes" id="UP001243009"/>
    </source>
</evidence>
<keyword evidence="3" id="KW-0029">Amino-acid transport</keyword>
<dbReference type="EMBL" id="JAUTWS010000138">
    <property type="protein sequence ID" value="MDO9713930.1"/>
    <property type="molecule type" value="Genomic_DNA"/>
</dbReference>
<dbReference type="RefSeq" id="WP_305108778.1">
    <property type="nucleotide sequence ID" value="NZ_JAUTWS010000138.1"/>
</dbReference>
<feature type="domain" description="Leucine-binding protein" evidence="4">
    <location>
        <begin position="34"/>
        <end position="147"/>
    </location>
</feature>
<dbReference type="InterPro" id="IPR028082">
    <property type="entry name" value="Peripla_BP_I"/>
</dbReference>
<dbReference type="InterPro" id="IPR028081">
    <property type="entry name" value="Leu-bd"/>
</dbReference>
<gene>
    <name evidence="5" type="ORF">Q7A36_36830</name>
</gene>
<keyword evidence="3" id="KW-0813">Transport</keyword>
<comment type="similarity">
    <text evidence="1">Belongs to the leucine-binding protein family.</text>
</comment>
<evidence type="ECO:0000256" key="3">
    <source>
        <dbReference type="ARBA" id="ARBA00022970"/>
    </source>
</evidence>
<name>A0ABT9ED34_9PROT</name>
<dbReference type="PANTHER" id="PTHR30483">
    <property type="entry name" value="LEUCINE-SPECIFIC-BINDING PROTEIN"/>
    <property type="match status" value="1"/>
</dbReference>
<keyword evidence="2" id="KW-0732">Signal</keyword>
<evidence type="ECO:0000259" key="4">
    <source>
        <dbReference type="Pfam" id="PF13458"/>
    </source>
</evidence>
<reference evidence="5 6" key="1">
    <citation type="submission" date="2023-08" db="EMBL/GenBank/DDBJ databases">
        <title>The draft genome sequence of Paracraurococcus sp. LOR1-02.</title>
        <authorList>
            <person name="Kingkaew E."/>
            <person name="Tanasupawat S."/>
        </authorList>
    </citation>
    <scope>NUCLEOTIDE SEQUENCE [LARGE SCALE GENOMIC DNA]</scope>
    <source>
        <strain evidence="5 6">LOR1-02</strain>
    </source>
</reference>
<proteinExistence type="inferred from homology"/>
<dbReference type="InterPro" id="IPR051010">
    <property type="entry name" value="BCAA_transport"/>
</dbReference>
<comment type="caution">
    <text evidence="5">The sequence shown here is derived from an EMBL/GenBank/DDBJ whole genome shotgun (WGS) entry which is preliminary data.</text>
</comment>
<feature type="non-terminal residue" evidence="5">
    <location>
        <position position="147"/>
    </location>
</feature>
<dbReference type="SUPFAM" id="SSF53822">
    <property type="entry name" value="Periplasmic binding protein-like I"/>
    <property type="match status" value="1"/>
</dbReference>
<protein>
    <submittedName>
        <fullName evidence="5">ABC transporter substrate-binding protein</fullName>
    </submittedName>
</protein>